<comment type="subcellular location">
    <subcellularLocation>
        <location evidence="6">Cytoplasm</location>
    </subcellularLocation>
</comment>
<dbReference type="CDD" id="cd00498">
    <property type="entry name" value="Hsp33"/>
    <property type="match status" value="1"/>
</dbReference>
<dbReference type="AlphaFoldDB" id="A0A926NB56"/>
<comment type="caution">
    <text evidence="7">The sequence shown here is derived from an EMBL/GenBank/DDBJ whole genome shotgun (WGS) entry which is preliminary data.</text>
</comment>
<dbReference type="Gene3D" id="3.90.1280.10">
    <property type="entry name" value="HSP33 redox switch-like"/>
    <property type="match status" value="1"/>
</dbReference>
<comment type="similarity">
    <text evidence="6">Belongs to the HSP33 family.</text>
</comment>
<evidence type="ECO:0000256" key="1">
    <source>
        <dbReference type="ARBA" id="ARBA00022490"/>
    </source>
</evidence>
<comment type="PTM">
    <text evidence="6">Under oxidizing conditions two disulfide bonds are formed involving the reactive cysteines. Under reducing conditions zinc is bound to the reactive cysteines and the protein is inactive.</text>
</comment>
<dbReference type="PANTHER" id="PTHR30111:SF1">
    <property type="entry name" value="33 KDA CHAPERONIN"/>
    <property type="match status" value="1"/>
</dbReference>
<evidence type="ECO:0000256" key="4">
    <source>
        <dbReference type="ARBA" id="ARBA00023186"/>
    </source>
</evidence>
<dbReference type="HAMAP" id="MF_00117">
    <property type="entry name" value="HslO"/>
    <property type="match status" value="1"/>
</dbReference>
<dbReference type="GO" id="GO:0044183">
    <property type="term" value="F:protein folding chaperone"/>
    <property type="evidence" value="ECO:0007669"/>
    <property type="project" value="TreeGrafter"/>
</dbReference>
<dbReference type="GO" id="GO:0005737">
    <property type="term" value="C:cytoplasm"/>
    <property type="evidence" value="ECO:0007669"/>
    <property type="project" value="UniProtKB-SubCell"/>
</dbReference>
<evidence type="ECO:0000256" key="6">
    <source>
        <dbReference type="HAMAP-Rule" id="MF_00117"/>
    </source>
</evidence>
<sequence length="295" mass="32611">MSDYAIRAISKNKQIRAFAATTRHLVQELQSRHQTLPVASAALGRTATMGTMLGLTLKEQNHKLTITVDGDGPLGKIVVDANGQGDVRGYVDNPAVMGNALESYKLNVGEAVGKGTIYVVKDLGLREPYRGTSPIVSGELGDDFTYYLVSSDQVPSSVGLGVNVKKEEILSAGGYMVQVMPEADEDSVQQLEERISQIESISELLKAGITPEELLYKLLGEDAEILEKHYLRFACKCSRERTHQMLRSLGKDEITGILKELGEAEVVCHFCNEKYQFDVHELEQMLFEIKRMEAN</sequence>
<proteinExistence type="inferred from homology"/>
<keyword evidence="1 6" id="KW-0963">Cytoplasm</keyword>
<dbReference type="Proteomes" id="UP000661691">
    <property type="component" value="Unassembled WGS sequence"/>
</dbReference>
<dbReference type="SUPFAM" id="SSF118352">
    <property type="entry name" value="HSP33 redox switch-like"/>
    <property type="match status" value="1"/>
</dbReference>
<evidence type="ECO:0000256" key="2">
    <source>
        <dbReference type="ARBA" id="ARBA00022833"/>
    </source>
</evidence>
<reference evidence="7" key="1">
    <citation type="submission" date="2020-09" db="EMBL/GenBank/DDBJ databases">
        <title>A novel bacterium of genus Hazenella, isolated from South China Sea.</title>
        <authorList>
            <person name="Huang H."/>
            <person name="Mo K."/>
            <person name="Hu Y."/>
        </authorList>
    </citation>
    <scope>NUCLEOTIDE SEQUENCE</scope>
    <source>
        <strain evidence="7">IB182357</strain>
    </source>
</reference>
<keyword evidence="5 6" id="KW-0676">Redox-active center</keyword>
<dbReference type="SUPFAM" id="SSF64397">
    <property type="entry name" value="Hsp33 domain"/>
    <property type="match status" value="1"/>
</dbReference>
<protein>
    <recommendedName>
        <fullName evidence="6">33 kDa chaperonin</fullName>
    </recommendedName>
    <alternativeName>
        <fullName evidence="6">Heat shock protein 33 homolog</fullName>
        <shortName evidence="6">HSP33</shortName>
    </alternativeName>
</protein>
<dbReference type="InterPro" id="IPR016154">
    <property type="entry name" value="Heat_shock_Hsp33_C"/>
</dbReference>
<comment type="function">
    <text evidence="6">Redox regulated molecular chaperone. Protects both thermally unfolding and oxidatively damaged proteins from irreversible aggregation. Plays an important role in the bacterial defense system toward oxidative stress.</text>
</comment>
<dbReference type="GO" id="GO:0042026">
    <property type="term" value="P:protein refolding"/>
    <property type="evidence" value="ECO:0007669"/>
    <property type="project" value="TreeGrafter"/>
</dbReference>
<gene>
    <name evidence="6 7" type="primary">hslO</name>
    <name evidence="7" type="ORF">IC620_08745</name>
</gene>
<dbReference type="EMBL" id="JACXAH010000010">
    <property type="protein sequence ID" value="MBD1372445.1"/>
    <property type="molecule type" value="Genomic_DNA"/>
</dbReference>
<organism evidence="7 8">
    <name type="scientific">Polycladospora coralii</name>
    <dbReference type="NCBI Taxonomy" id="2771432"/>
    <lineage>
        <taxon>Bacteria</taxon>
        <taxon>Bacillati</taxon>
        <taxon>Bacillota</taxon>
        <taxon>Bacilli</taxon>
        <taxon>Bacillales</taxon>
        <taxon>Thermoactinomycetaceae</taxon>
        <taxon>Polycladospora</taxon>
    </lineage>
</organism>
<keyword evidence="4 6" id="KW-0143">Chaperone</keyword>
<dbReference type="GO" id="GO:0051082">
    <property type="term" value="F:unfolded protein binding"/>
    <property type="evidence" value="ECO:0007669"/>
    <property type="project" value="UniProtKB-UniRule"/>
</dbReference>
<dbReference type="NCBIfam" id="NF001033">
    <property type="entry name" value="PRK00114.1"/>
    <property type="match status" value="1"/>
</dbReference>
<feature type="disulfide bond" description="Redox-active" evidence="6">
    <location>
        <begin position="235"/>
        <end position="237"/>
    </location>
</feature>
<keyword evidence="3 6" id="KW-1015">Disulfide bond</keyword>
<keyword evidence="2 6" id="KW-0862">Zinc</keyword>
<dbReference type="Gene3D" id="3.55.30.10">
    <property type="entry name" value="Hsp33 domain"/>
    <property type="match status" value="1"/>
</dbReference>
<dbReference type="Pfam" id="PF01430">
    <property type="entry name" value="HSP33"/>
    <property type="match status" value="1"/>
</dbReference>
<evidence type="ECO:0000256" key="3">
    <source>
        <dbReference type="ARBA" id="ARBA00023157"/>
    </source>
</evidence>
<dbReference type="PIRSF" id="PIRSF005261">
    <property type="entry name" value="Heat_shock_Hsp33"/>
    <property type="match status" value="1"/>
</dbReference>
<dbReference type="InterPro" id="IPR016153">
    <property type="entry name" value="Heat_shock_Hsp33_N"/>
</dbReference>
<evidence type="ECO:0000313" key="8">
    <source>
        <dbReference type="Proteomes" id="UP000661691"/>
    </source>
</evidence>
<accession>A0A926NB56</accession>
<name>A0A926NB56_9BACL</name>
<evidence type="ECO:0000256" key="5">
    <source>
        <dbReference type="ARBA" id="ARBA00023284"/>
    </source>
</evidence>
<dbReference type="PANTHER" id="PTHR30111">
    <property type="entry name" value="33 KDA CHAPERONIN"/>
    <property type="match status" value="1"/>
</dbReference>
<dbReference type="RefSeq" id="WP_191141968.1">
    <property type="nucleotide sequence ID" value="NZ_JACXAH010000010.1"/>
</dbReference>
<dbReference type="InterPro" id="IPR000397">
    <property type="entry name" value="Heat_shock_Hsp33"/>
</dbReference>
<evidence type="ECO:0000313" key="7">
    <source>
        <dbReference type="EMBL" id="MBD1372445.1"/>
    </source>
</evidence>
<feature type="disulfide bond" description="Redox-active" evidence="6">
    <location>
        <begin position="268"/>
        <end position="271"/>
    </location>
</feature>
<keyword evidence="8" id="KW-1185">Reference proteome</keyword>